<dbReference type="InterPro" id="IPR013325">
    <property type="entry name" value="RNA_pol_sigma_r2"/>
</dbReference>
<dbReference type="OrthoDB" id="9782703at2"/>
<feature type="domain" description="RNA polymerase sigma factor 70 region 4 type 2" evidence="6">
    <location>
        <begin position="112"/>
        <end position="163"/>
    </location>
</feature>
<keyword evidence="3" id="KW-0731">Sigma factor</keyword>
<evidence type="ECO:0000259" key="6">
    <source>
        <dbReference type="Pfam" id="PF08281"/>
    </source>
</evidence>
<dbReference type="CDD" id="cd06171">
    <property type="entry name" value="Sigma70_r4"/>
    <property type="match status" value="1"/>
</dbReference>
<dbReference type="EMBL" id="NOJY02000010">
    <property type="protein sequence ID" value="RDY27848.1"/>
    <property type="molecule type" value="Genomic_DNA"/>
</dbReference>
<protein>
    <submittedName>
        <fullName evidence="7">Sigma-70 family RNA polymerase sigma factor</fullName>
    </submittedName>
</protein>
<dbReference type="Pfam" id="PF04542">
    <property type="entry name" value="Sigma70_r2"/>
    <property type="match status" value="1"/>
</dbReference>
<dbReference type="RefSeq" id="WP_094368920.1">
    <property type="nucleotide sequence ID" value="NZ_NOJY02000010.1"/>
</dbReference>
<keyword evidence="4" id="KW-0804">Transcription</keyword>
<dbReference type="InterPro" id="IPR007627">
    <property type="entry name" value="RNA_pol_sigma70_r2"/>
</dbReference>
<keyword evidence="8" id="KW-1185">Reference proteome</keyword>
<dbReference type="GO" id="GO:0016987">
    <property type="term" value="F:sigma factor activity"/>
    <property type="evidence" value="ECO:0007669"/>
    <property type="project" value="UniProtKB-KW"/>
</dbReference>
<dbReference type="PANTHER" id="PTHR43133">
    <property type="entry name" value="RNA POLYMERASE ECF-TYPE SIGMA FACTO"/>
    <property type="match status" value="1"/>
</dbReference>
<evidence type="ECO:0000313" key="8">
    <source>
        <dbReference type="Proteomes" id="UP000215694"/>
    </source>
</evidence>
<dbReference type="PANTHER" id="PTHR43133:SF51">
    <property type="entry name" value="RNA POLYMERASE SIGMA FACTOR"/>
    <property type="match status" value="1"/>
</dbReference>
<gene>
    <name evidence="7" type="ORF">CHL78_007540</name>
</gene>
<evidence type="ECO:0000256" key="3">
    <source>
        <dbReference type="ARBA" id="ARBA00023082"/>
    </source>
</evidence>
<accession>A0A371J589</accession>
<feature type="domain" description="RNA polymerase sigma-70 region 2" evidence="5">
    <location>
        <begin position="21"/>
        <end position="87"/>
    </location>
</feature>
<dbReference type="AlphaFoldDB" id="A0A371J589"/>
<dbReference type="InterPro" id="IPR013249">
    <property type="entry name" value="RNA_pol_sigma70_r4_t2"/>
</dbReference>
<evidence type="ECO:0000256" key="4">
    <source>
        <dbReference type="ARBA" id="ARBA00023163"/>
    </source>
</evidence>
<dbReference type="NCBIfam" id="TIGR02954">
    <property type="entry name" value="Sig70_famx3"/>
    <property type="match status" value="1"/>
</dbReference>
<dbReference type="InterPro" id="IPR014300">
    <property type="entry name" value="RNA_pol_sigma-V"/>
</dbReference>
<evidence type="ECO:0000313" key="7">
    <source>
        <dbReference type="EMBL" id="RDY27848.1"/>
    </source>
</evidence>
<comment type="caution">
    <text evidence="7">The sequence shown here is derived from an EMBL/GenBank/DDBJ whole genome shotgun (WGS) entry which is preliminary data.</text>
</comment>
<dbReference type="GO" id="GO:0003677">
    <property type="term" value="F:DNA binding"/>
    <property type="evidence" value="ECO:0007669"/>
    <property type="project" value="InterPro"/>
</dbReference>
<dbReference type="InterPro" id="IPR014284">
    <property type="entry name" value="RNA_pol_sigma-70_dom"/>
</dbReference>
<dbReference type="InterPro" id="IPR013324">
    <property type="entry name" value="RNA_pol_sigma_r3/r4-like"/>
</dbReference>
<proteinExistence type="inferred from homology"/>
<sequence>MLKELKVKKAIKGDRQAFIDLIEPQRDKLYKIAYTYVKNEQDALDVIQETMFKAYTSIDKLQKPKYFDTWLTKILINISITVLNKNKNKTYFEESAIASEYNNIDYFEGKLDLENELIRLDEKYREVIVLRYFKDFTIKEISQVLDIPLGTAKTYLYRGLESLRKSMEERGL</sequence>
<dbReference type="NCBIfam" id="TIGR02937">
    <property type="entry name" value="sigma70-ECF"/>
    <property type="match status" value="1"/>
</dbReference>
<dbReference type="Gene3D" id="1.10.1740.10">
    <property type="match status" value="1"/>
</dbReference>
<name>A0A371J589_9FIRM</name>
<evidence type="ECO:0000256" key="1">
    <source>
        <dbReference type="ARBA" id="ARBA00010641"/>
    </source>
</evidence>
<dbReference type="SUPFAM" id="SSF88946">
    <property type="entry name" value="Sigma2 domain of RNA polymerase sigma factors"/>
    <property type="match status" value="1"/>
</dbReference>
<reference evidence="7 8" key="1">
    <citation type="journal article" date="2017" name="Genome Announc.">
        <title>Draft Genome Sequence of Romboutsia weinsteinii sp. nov. Strain CCRI-19649(T) Isolated from Surface Water.</title>
        <authorList>
            <person name="Maheux A.F."/>
            <person name="Boudreau D.K."/>
            <person name="Berube E."/>
            <person name="Boissinot M."/>
            <person name="Cantin P."/>
            <person name="Raymond F."/>
            <person name="Corbeil J."/>
            <person name="Omar R.F."/>
            <person name="Bergeron M.G."/>
        </authorList>
    </citation>
    <scope>NUCLEOTIDE SEQUENCE [LARGE SCALE GENOMIC DNA]</scope>
    <source>
        <strain evidence="7 8">CCRI-19649</strain>
    </source>
</reference>
<dbReference type="Pfam" id="PF08281">
    <property type="entry name" value="Sigma70_r4_2"/>
    <property type="match status" value="1"/>
</dbReference>
<evidence type="ECO:0000259" key="5">
    <source>
        <dbReference type="Pfam" id="PF04542"/>
    </source>
</evidence>
<dbReference type="Proteomes" id="UP000215694">
    <property type="component" value="Unassembled WGS sequence"/>
</dbReference>
<dbReference type="InterPro" id="IPR039425">
    <property type="entry name" value="RNA_pol_sigma-70-like"/>
</dbReference>
<dbReference type="Gene3D" id="1.10.10.10">
    <property type="entry name" value="Winged helix-like DNA-binding domain superfamily/Winged helix DNA-binding domain"/>
    <property type="match status" value="1"/>
</dbReference>
<dbReference type="GO" id="GO:0006352">
    <property type="term" value="P:DNA-templated transcription initiation"/>
    <property type="evidence" value="ECO:0007669"/>
    <property type="project" value="InterPro"/>
</dbReference>
<organism evidence="7 8">
    <name type="scientific">Romboutsia weinsteinii</name>
    <dbReference type="NCBI Taxonomy" id="2020949"/>
    <lineage>
        <taxon>Bacteria</taxon>
        <taxon>Bacillati</taxon>
        <taxon>Bacillota</taxon>
        <taxon>Clostridia</taxon>
        <taxon>Peptostreptococcales</taxon>
        <taxon>Peptostreptococcaceae</taxon>
        <taxon>Romboutsia</taxon>
    </lineage>
</organism>
<dbReference type="SUPFAM" id="SSF88659">
    <property type="entry name" value="Sigma3 and sigma4 domains of RNA polymerase sigma factors"/>
    <property type="match status" value="1"/>
</dbReference>
<dbReference type="InterPro" id="IPR036388">
    <property type="entry name" value="WH-like_DNA-bd_sf"/>
</dbReference>
<keyword evidence="2" id="KW-0805">Transcription regulation</keyword>
<evidence type="ECO:0000256" key="2">
    <source>
        <dbReference type="ARBA" id="ARBA00023015"/>
    </source>
</evidence>
<comment type="similarity">
    <text evidence="1">Belongs to the sigma-70 factor family. ECF subfamily.</text>
</comment>